<keyword evidence="2" id="KW-1185">Reference proteome</keyword>
<comment type="caution">
    <text evidence="1">The sequence shown here is derived from an EMBL/GenBank/DDBJ whole genome shotgun (WGS) entry which is preliminary data.</text>
</comment>
<reference evidence="1 2" key="1">
    <citation type="journal article" date="2014" name="Genome Biol. Evol.">
        <title>The genome of the myxosporean Thelohanellus kitauei shows adaptations to nutrient acquisition within its fish host.</title>
        <authorList>
            <person name="Yang Y."/>
            <person name="Xiong J."/>
            <person name="Zhou Z."/>
            <person name="Huo F."/>
            <person name="Miao W."/>
            <person name="Ran C."/>
            <person name="Liu Y."/>
            <person name="Zhang J."/>
            <person name="Feng J."/>
            <person name="Wang M."/>
            <person name="Wang M."/>
            <person name="Wang L."/>
            <person name="Yao B."/>
        </authorList>
    </citation>
    <scope>NUCLEOTIDE SEQUENCE [LARGE SCALE GENOMIC DNA]</scope>
    <source>
        <strain evidence="1">Wuqing</strain>
    </source>
</reference>
<evidence type="ECO:0000313" key="1">
    <source>
        <dbReference type="EMBL" id="KII64753.1"/>
    </source>
</evidence>
<proteinExistence type="predicted"/>
<protein>
    <submittedName>
        <fullName evidence="1">Uncharacterized protein</fullName>
    </submittedName>
</protein>
<gene>
    <name evidence="1" type="ORF">RF11_06645</name>
</gene>
<evidence type="ECO:0000313" key="2">
    <source>
        <dbReference type="Proteomes" id="UP000031668"/>
    </source>
</evidence>
<dbReference type="Proteomes" id="UP000031668">
    <property type="component" value="Unassembled WGS sequence"/>
</dbReference>
<organism evidence="1 2">
    <name type="scientific">Thelohanellus kitauei</name>
    <name type="common">Myxosporean</name>
    <dbReference type="NCBI Taxonomy" id="669202"/>
    <lineage>
        <taxon>Eukaryota</taxon>
        <taxon>Metazoa</taxon>
        <taxon>Cnidaria</taxon>
        <taxon>Myxozoa</taxon>
        <taxon>Myxosporea</taxon>
        <taxon>Bivalvulida</taxon>
        <taxon>Platysporina</taxon>
        <taxon>Myxobolidae</taxon>
        <taxon>Thelohanellus</taxon>
    </lineage>
</organism>
<sequence>MSPNIIQIRHIEGLSKSFLHELFNGIGFHKISPPLTPNGVWRLFVANRDDYFLLLSRPPYYESSLRLPLYFINFKSEQTISPSQIYIYSRSNKLQTTEQISVAIPELSDVYIAKCVYEGGNLFIFHIYDRSKFLKILHLNGSSLSKNLNLFKMEPLTIINNISSNILINVNSPHPIDPPKENTAESNINASTRNKLILPKNLKEFKMMMEDIIFTHSSFSKCLIQLVLLHMSLSPTKVSKEDIYRIFDGIPIDSILEIHDQMYRINFTSENFEAARFRIIPGQIYMFKKTSPQQFRILRKKLLYCEQKFRYYFINHFCYESKNVVELPFEHRVLSRSNEVVYCLTSLENYFKYCHKSVQTIFDDEALRLITEQCSLLNIPLEFDRSTRLIKPIFSSFNDLDKFTHFLFSENDIYPEKARFYPGQDLLRL</sequence>
<accession>A0A0C2J6H6</accession>
<dbReference type="EMBL" id="JWZT01004114">
    <property type="protein sequence ID" value="KII64753.1"/>
    <property type="molecule type" value="Genomic_DNA"/>
</dbReference>
<dbReference type="AlphaFoldDB" id="A0A0C2J6H6"/>
<name>A0A0C2J6H6_THEKT</name>